<protein>
    <recommendedName>
        <fullName evidence="5">Protein LTV1 homolog</fullName>
    </recommendedName>
</protein>
<feature type="compositionally biased region" description="Polar residues" evidence="2">
    <location>
        <begin position="255"/>
        <end position="266"/>
    </location>
</feature>
<keyword evidence="4" id="KW-1185">Reference proteome</keyword>
<accession>A0A176WH87</accession>
<dbReference type="PANTHER" id="PTHR21531:SF0">
    <property type="entry name" value="PROTEIN LTV1 HOMOLOG"/>
    <property type="match status" value="1"/>
</dbReference>
<feature type="compositionally biased region" description="Basic and acidic residues" evidence="2">
    <location>
        <begin position="524"/>
        <end position="542"/>
    </location>
</feature>
<dbReference type="InterPro" id="IPR007307">
    <property type="entry name" value="Ltv1"/>
</dbReference>
<comment type="caution">
    <text evidence="3">The sequence shown here is derived from an EMBL/GenBank/DDBJ whole genome shotgun (WGS) entry which is preliminary data.</text>
</comment>
<organism evidence="3 4">
    <name type="scientific">Marchantia polymorpha subsp. ruderalis</name>
    <dbReference type="NCBI Taxonomy" id="1480154"/>
    <lineage>
        <taxon>Eukaryota</taxon>
        <taxon>Viridiplantae</taxon>
        <taxon>Streptophyta</taxon>
        <taxon>Embryophyta</taxon>
        <taxon>Marchantiophyta</taxon>
        <taxon>Marchantiopsida</taxon>
        <taxon>Marchantiidae</taxon>
        <taxon>Marchantiales</taxon>
        <taxon>Marchantiaceae</taxon>
        <taxon>Marchantia</taxon>
    </lineage>
</organism>
<feature type="compositionally biased region" description="Acidic residues" evidence="2">
    <location>
        <begin position="72"/>
        <end position="102"/>
    </location>
</feature>
<dbReference type="GO" id="GO:0042274">
    <property type="term" value="P:ribosomal small subunit biogenesis"/>
    <property type="evidence" value="ECO:0007669"/>
    <property type="project" value="InterPro"/>
</dbReference>
<dbReference type="AlphaFoldDB" id="A0A176WH87"/>
<reference evidence="3" key="1">
    <citation type="submission" date="2016-03" db="EMBL/GenBank/DDBJ databases">
        <title>Mechanisms controlling the formation of the plant cell surface in tip-growing cells are functionally conserved among land plants.</title>
        <authorList>
            <person name="Honkanen S."/>
            <person name="Jones V.A."/>
            <person name="Morieri G."/>
            <person name="Champion C."/>
            <person name="Hetherington A.J."/>
            <person name="Kelly S."/>
            <person name="Saint-Marcoux D."/>
            <person name="Proust H."/>
            <person name="Prescott H."/>
            <person name="Dolan L."/>
        </authorList>
    </citation>
    <scope>NUCLEOTIDE SEQUENCE [LARGE SCALE GENOMIC DNA]</scope>
    <source>
        <tissue evidence="3">Whole gametophyte</tissue>
    </source>
</reference>
<feature type="compositionally biased region" description="Acidic residues" evidence="2">
    <location>
        <begin position="280"/>
        <end position="295"/>
    </location>
</feature>
<feature type="region of interest" description="Disordered" evidence="2">
    <location>
        <begin position="499"/>
        <end position="576"/>
    </location>
</feature>
<name>A0A176WH87_MARPO</name>
<dbReference type="GO" id="GO:0000056">
    <property type="term" value="P:ribosomal small subunit export from nucleus"/>
    <property type="evidence" value="ECO:0007669"/>
    <property type="project" value="TreeGrafter"/>
</dbReference>
<sequence length="576" mass="63663">MGKKKFIDKKKSATFTLIYRESEADDTSEAPSRIFTRVDGGDGYVKGFSDDDPRYFMQSECGDGPGDRDAIEEGSDGEEFDSDGEEESRFDDADEESGEEDVAPAPKKRSSAPAAAIRKGLSAEKRRELIEMGYPDDGYDYLQHMRKIGTSGVGSFVPATRVELNSLRADVKAYDATKVQVQPTDEDSKDAERKAIELVSSNTRPVRKPLLKEGVLDKDIIAALEDSDGSQFDSADELEDEFVILANDGVEERGSTANGASASGRSLNAGPKAKQSHVEESDEDFDSDGDYDVDGVDFPRKERQVRVLDEQFETLALREYDINDFGELDEDDPTTRGRSDISEFSSVLSEFLTDKQYCKERYETPAEEIKKEVLTIPSAADRAIGSSFDKDAKSSMIIHSGVDDAVIRKTLEYRSDDDKEVVTEEASDEEKEHWDCETIVSTLSNLDNHPGKISAPGPMKHRIKLQDLEKSDTGIIRLGGKQKLPLDYLPKRALAPVKEDEKLAVSGKSESSSEAKKTLSRAGETPEEKKARKAAIKEERRQARAGKKALKLVYREDAHRAQRGAAVMGPSSIHLP</sequence>
<dbReference type="GO" id="GO:0005634">
    <property type="term" value="C:nucleus"/>
    <property type="evidence" value="ECO:0007669"/>
    <property type="project" value="TreeGrafter"/>
</dbReference>
<evidence type="ECO:0000256" key="1">
    <source>
        <dbReference type="ARBA" id="ARBA00009078"/>
    </source>
</evidence>
<dbReference type="Proteomes" id="UP000077202">
    <property type="component" value="Unassembled WGS sequence"/>
</dbReference>
<comment type="similarity">
    <text evidence="1">Belongs to the LTV1 family.</text>
</comment>
<evidence type="ECO:0008006" key="5">
    <source>
        <dbReference type="Google" id="ProtNLM"/>
    </source>
</evidence>
<dbReference type="GO" id="GO:0030688">
    <property type="term" value="C:preribosome, small subunit precursor"/>
    <property type="evidence" value="ECO:0007669"/>
    <property type="project" value="TreeGrafter"/>
</dbReference>
<evidence type="ECO:0000256" key="2">
    <source>
        <dbReference type="SAM" id="MobiDB-lite"/>
    </source>
</evidence>
<dbReference type="GO" id="GO:0005829">
    <property type="term" value="C:cytosol"/>
    <property type="evidence" value="ECO:0007669"/>
    <property type="project" value="TreeGrafter"/>
</dbReference>
<evidence type="ECO:0000313" key="4">
    <source>
        <dbReference type="Proteomes" id="UP000077202"/>
    </source>
</evidence>
<feature type="region of interest" description="Disordered" evidence="2">
    <location>
        <begin position="21"/>
        <end position="122"/>
    </location>
</feature>
<evidence type="ECO:0000313" key="3">
    <source>
        <dbReference type="EMBL" id="OAE32254.1"/>
    </source>
</evidence>
<gene>
    <name evidence="3" type="ORF">AXG93_1865s1110</name>
</gene>
<feature type="region of interest" description="Disordered" evidence="2">
    <location>
        <begin position="247"/>
        <end position="296"/>
    </location>
</feature>
<dbReference type="PANTHER" id="PTHR21531">
    <property type="entry name" value="LOW-TEMPERATURE VIABILITY PROTEIN LTV1-RELATED"/>
    <property type="match status" value="1"/>
</dbReference>
<proteinExistence type="inferred from homology"/>
<dbReference type="EMBL" id="LVLJ01000872">
    <property type="protein sequence ID" value="OAE32254.1"/>
    <property type="molecule type" value="Genomic_DNA"/>
</dbReference>